<name>A0A0F9IYL4_9ZZZZ</name>
<dbReference type="InterPro" id="IPR011231">
    <property type="entry name" value="Phage_VT1-Sakai_H0018"/>
</dbReference>
<reference evidence="1" key="1">
    <citation type="journal article" date="2015" name="Nature">
        <title>Complex archaea that bridge the gap between prokaryotes and eukaryotes.</title>
        <authorList>
            <person name="Spang A."/>
            <person name="Saw J.H."/>
            <person name="Jorgensen S.L."/>
            <person name="Zaremba-Niedzwiedzka K."/>
            <person name="Martijn J."/>
            <person name="Lind A.E."/>
            <person name="van Eijk R."/>
            <person name="Schleper C."/>
            <person name="Guy L."/>
            <person name="Ettema T.J."/>
        </authorList>
    </citation>
    <scope>NUCLEOTIDE SEQUENCE</scope>
</reference>
<evidence type="ECO:0000313" key="1">
    <source>
        <dbReference type="EMBL" id="KKM25204.1"/>
    </source>
</evidence>
<organism evidence="1">
    <name type="scientific">marine sediment metagenome</name>
    <dbReference type="NCBI Taxonomy" id="412755"/>
    <lineage>
        <taxon>unclassified sequences</taxon>
        <taxon>metagenomes</taxon>
        <taxon>ecological metagenomes</taxon>
    </lineage>
</organism>
<protein>
    <submittedName>
        <fullName evidence="1">Uncharacterized protein</fullName>
    </submittedName>
</protein>
<dbReference type="Pfam" id="PF09956">
    <property type="entry name" value="Phage_cement_2"/>
    <property type="match status" value="1"/>
</dbReference>
<dbReference type="AlphaFoldDB" id="A0A0F9IYL4"/>
<proteinExistence type="predicted"/>
<gene>
    <name evidence="1" type="ORF">LCGC14_1597370</name>
</gene>
<comment type="caution">
    <text evidence="1">The sequence shown here is derived from an EMBL/GenBank/DDBJ whole genome shotgun (WGS) entry which is preliminary data.</text>
</comment>
<dbReference type="EMBL" id="LAZR01012764">
    <property type="protein sequence ID" value="KKM25204.1"/>
    <property type="molecule type" value="Genomic_DNA"/>
</dbReference>
<accession>A0A0F9IYL4</accession>
<sequence length="136" mass="13824">MTTALRLRNGVITKQYTVASTDTATKGEAVLLDSDTTVDDCDGASDLAIGVAMTTQTAGEEVEVALFGYGVQPVKVGSSGATRGKKAQLEATGFTDATAHDSDGTSNESTYGIFLQSGTSGHFVGLLLSGAANRGV</sequence>